<dbReference type="GO" id="GO:0055085">
    <property type="term" value="P:transmembrane transport"/>
    <property type="evidence" value="ECO:0007669"/>
    <property type="project" value="InterPro"/>
</dbReference>
<evidence type="ECO:0000256" key="4">
    <source>
        <dbReference type="ARBA" id="ARBA00022692"/>
    </source>
</evidence>
<dbReference type="SUPFAM" id="SSF161098">
    <property type="entry name" value="MetI-like"/>
    <property type="match status" value="1"/>
</dbReference>
<comment type="similarity">
    <text evidence="7">Belongs to the binding-protein-dependent transport system permease family.</text>
</comment>
<dbReference type="PANTHER" id="PTHR43744">
    <property type="entry name" value="ABC TRANSPORTER PERMEASE PROTEIN MG189-RELATED-RELATED"/>
    <property type="match status" value="1"/>
</dbReference>
<organism evidence="10 11">
    <name type="scientific">Microbacterium azadirachtae</name>
    <dbReference type="NCBI Taxonomy" id="582680"/>
    <lineage>
        <taxon>Bacteria</taxon>
        <taxon>Bacillati</taxon>
        <taxon>Actinomycetota</taxon>
        <taxon>Actinomycetes</taxon>
        <taxon>Micrococcales</taxon>
        <taxon>Microbacteriaceae</taxon>
        <taxon>Microbacterium</taxon>
    </lineage>
</organism>
<dbReference type="Gene3D" id="1.10.3720.10">
    <property type="entry name" value="MetI-like"/>
    <property type="match status" value="1"/>
</dbReference>
<gene>
    <name evidence="10" type="primary">ycjP_3</name>
    <name evidence="10" type="ORF">RS86_01049</name>
</gene>
<name>A0A0F0LM20_9MICO</name>
<comment type="caution">
    <text evidence="10">The sequence shown here is derived from an EMBL/GenBank/DDBJ whole genome shotgun (WGS) entry which is preliminary data.</text>
</comment>
<feature type="transmembrane region" description="Helical" evidence="7">
    <location>
        <begin position="292"/>
        <end position="311"/>
    </location>
</feature>
<evidence type="ECO:0000256" key="2">
    <source>
        <dbReference type="ARBA" id="ARBA00022448"/>
    </source>
</evidence>
<evidence type="ECO:0000256" key="6">
    <source>
        <dbReference type="ARBA" id="ARBA00023136"/>
    </source>
</evidence>
<dbReference type="RefSeq" id="WP_082076584.1">
    <property type="nucleotide sequence ID" value="NZ_JYIX01000029.1"/>
</dbReference>
<evidence type="ECO:0000259" key="9">
    <source>
        <dbReference type="PROSITE" id="PS50928"/>
    </source>
</evidence>
<dbReference type="GO" id="GO:0005886">
    <property type="term" value="C:plasma membrane"/>
    <property type="evidence" value="ECO:0007669"/>
    <property type="project" value="UniProtKB-SubCell"/>
</dbReference>
<keyword evidence="4 7" id="KW-0812">Transmembrane</keyword>
<feature type="transmembrane region" description="Helical" evidence="7">
    <location>
        <begin position="126"/>
        <end position="150"/>
    </location>
</feature>
<feature type="transmembrane region" description="Helical" evidence="7">
    <location>
        <begin position="191"/>
        <end position="215"/>
    </location>
</feature>
<feature type="region of interest" description="Disordered" evidence="8">
    <location>
        <begin position="22"/>
        <end position="45"/>
    </location>
</feature>
<dbReference type="CDD" id="cd06261">
    <property type="entry name" value="TM_PBP2"/>
    <property type="match status" value="1"/>
</dbReference>
<feature type="transmembrane region" description="Helical" evidence="7">
    <location>
        <begin position="157"/>
        <end position="179"/>
    </location>
</feature>
<evidence type="ECO:0000256" key="3">
    <source>
        <dbReference type="ARBA" id="ARBA00022475"/>
    </source>
</evidence>
<accession>A0A0F0LM20</accession>
<evidence type="ECO:0000256" key="5">
    <source>
        <dbReference type="ARBA" id="ARBA00022989"/>
    </source>
</evidence>
<keyword evidence="3" id="KW-1003">Cell membrane</keyword>
<evidence type="ECO:0000256" key="1">
    <source>
        <dbReference type="ARBA" id="ARBA00004651"/>
    </source>
</evidence>
<dbReference type="InterPro" id="IPR035906">
    <property type="entry name" value="MetI-like_sf"/>
</dbReference>
<keyword evidence="5 7" id="KW-1133">Transmembrane helix</keyword>
<reference evidence="10 11" key="1">
    <citation type="submission" date="2015-02" db="EMBL/GenBank/DDBJ databases">
        <title>Draft genome sequences of ten Microbacterium spp. with emphasis on heavy metal contaminated environments.</title>
        <authorList>
            <person name="Corretto E."/>
        </authorList>
    </citation>
    <scope>NUCLEOTIDE SEQUENCE [LARGE SCALE GENOMIC DNA]</scope>
    <source>
        <strain evidence="10 11">ARN176</strain>
    </source>
</reference>
<evidence type="ECO:0000256" key="7">
    <source>
        <dbReference type="RuleBase" id="RU363032"/>
    </source>
</evidence>
<dbReference type="PROSITE" id="PS50928">
    <property type="entry name" value="ABC_TM1"/>
    <property type="match status" value="1"/>
</dbReference>
<dbReference type="Pfam" id="PF00528">
    <property type="entry name" value="BPD_transp_1"/>
    <property type="match status" value="1"/>
</dbReference>
<keyword evidence="2 7" id="KW-0813">Transport</keyword>
<keyword evidence="11" id="KW-1185">Reference proteome</keyword>
<evidence type="ECO:0000313" key="11">
    <source>
        <dbReference type="Proteomes" id="UP000033740"/>
    </source>
</evidence>
<proteinExistence type="inferred from homology"/>
<feature type="domain" description="ABC transmembrane type-1" evidence="9">
    <location>
        <begin position="122"/>
        <end position="311"/>
    </location>
</feature>
<dbReference type="Proteomes" id="UP000033740">
    <property type="component" value="Unassembled WGS sequence"/>
</dbReference>
<dbReference type="EMBL" id="JYIX01000029">
    <property type="protein sequence ID" value="KJL34262.1"/>
    <property type="molecule type" value="Genomic_DNA"/>
</dbReference>
<feature type="transmembrane region" description="Helical" evidence="7">
    <location>
        <begin position="56"/>
        <end position="79"/>
    </location>
</feature>
<sequence>MTSFQTPGSAGVIEEQATAALHAAQDPVGRSRGTRPPRREKAYRTRGSADIMKPSLAGLIGKYVLLVVVLGIMVFPFLWQLSTSFKGSAENIYGFPPNLIPSAPTLDHYAEVFRTIPVLDYARNSLLVGVGTVITNVIFATLGGYALGCLKFRGKGIVMAIFFSTLLLPGEVTLTSQYLTVKSLGLANTLWGVFLPGAIAAINVLLMAAACRMIPADTLDAATIDGANTMQRLRHIVWPNIRGMVSVVALFAFIGAWDEFLWPLVVLSDPANYTLTVGMNYLNSNFGSNPRVIAAGTMIALVPIIVLFAVLQKQFFKGVEEGSVKG</sequence>
<protein>
    <submittedName>
        <fullName evidence="10">Inner membrane ABC transporter permease protein YcjP</fullName>
    </submittedName>
</protein>
<dbReference type="PATRIC" id="fig|582680.6.peg.1079"/>
<keyword evidence="6 7" id="KW-0472">Membrane</keyword>
<evidence type="ECO:0000256" key="8">
    <source>
        <dbReference type="SAM" id="MobiDB-lite"/>
    </source>
</evidence>
<evidence type="ECO:0000313" key="10">
    <source>
        <dbReference type="EMBL" id="KJL34262.1"/>
    </source>
</evidence>
<comment type="subcellular location">
    <subcellularLocation>
        <location evidence="1 7">Cell membrane</location>
        <topology evidence="1 7">Multi-pass membrane protein</topology>
    </subcellularLocation>
</comment>
<dbReference type="STRING" id="582680.RS86_01049"/>
<feature type="transmembrane region" description="Helical" evidence="7">
    <location>
        <begin position="236"/>
        <end position="257"/>
    </location>
</feature>
<dbReference type="InterPro" id="IPR000515">
    <property type="entry name" value="MetI-like"/>
</dbReference>
<dbReference type="PANTHER" id="PTHR43744:SF3">
    <property type="entry name" value="LACTOSE TRANSPORT SYSTEM PERMEASE PROTEIN LACG"/>
    <property type="match status" value="1"/>
</dbReference>
<dbReference type="AlphaFoldDB" id="A0A0F0LM20"/>